<dbReference type="Gene3D" id="3.30.70.100">
    <property type="match status" value="1"/>
</dbReference>
<evidence type="ECO:0000313" key="2">
    <source>
        <dbReference type="EMBL" id="MEE2062174.1"/>
    </source>
</evidence>
<evidence type="ECO:0000313" key="3">
    <source>
        <dbReference type="Proteomes" id="UP001336020"/>
    </source>
</evidence>
<dbReference type="Pfam" id="PF07110">
    <property type="entry name" value="EthD"/>
    <property type="match status" value="1"/>
</dbReference>
<evidence type="ECO:0000259" key="1">
    <source>
        <dbReference type="Pfam" id="PF07110"/>
    </source>
</evidence>
<dbReference type="SUPFAM" id="SSF54909">
    <property type="entry name" value="Dimeric alpha+beta barrel"/>
    <property type="match status" value="1"/>
</dbReference>
<accession>A0ABU7LLR1</accession>
<dbReference type="InterPro" id="IPR009799">
    <property type="entry name" value="EthD_dom"/>
</dbReference>
<dbReference type="EMBL" id="JAUTXY010000029">
    <property type="protein sequence ID" value="MEE2062174.1"/>
    <property type="molecule type" value="Genomic_DNA"/>
</dbReference>
<comment type="caution">
    <text evidence="2">The sequence shown here is derived from an EMBL/GenBank/DDBJ whole genome shotgun (WGS) entry which is preliminary data.</text>
</comment>
<feature type="domain" description="EthD" evidence="1">
    <location>
        <begin position="13"/>
        <end position="89"/>
    </location>
</feature>
<dbReference type="InterPro" id="IPR011008">
    <property type="entry name" value="Dimeric_a/b-barrel"/>
</dbReference>
<reference evidence="2 3" key="1">
    <citation type="submission" date="2023-07" db="EMBL/GenBank/DDBJ databases">
        <authorList>
            <person name="Girao M."/>
            <person name="Carvalho M.F."/>
        </authorList>
    </citation>
    <scope>NUCLEOTIDE SEQUENCE [LARGE SCALE GENOMIC DNA]</scope>
    <source>
        <strain evidence="2 3">YIM65754</strain>
    </source>
</reference>
<keyword evidence="3" id="KW-1185">Reference proteome</keyword>
<dbReference type="RefSeq" id="WP_330137232.1">
    <property type="nucleotide sequence ID" value="NZ_JAUTXY010000029.1"/>
</dbReference>
<sequence length="105" mass="12122">MPVKVVALIKSLPTISREDFLRHWQIEHPKLVWQLPALERYVQNPAIEHRSEWPFDGMAELYFPSVAAVAHAFATPEADALREHEEEFIGELTWFLADETDVAQP</sequence>
<dbReference type="Proteomes" id="UP001336020">
    <property type="component" value="Unassembled WGS sequence"/>
</dbReference>
<name>A0ABU7LLR1_9NOCA</name>
<dbReference type="NCBIfam" id="TIGR02118">
    <property type="entry name" value="EthD family reductase"/>
    <property type="match status" value="1"/>
</dbReference>
<proteinExistence type="predicted"/>
<gene>
    <name evidence="2" type="ORF">Q7514_32080</name>
</gene>
<organism evidence="2 3">
    <name type="scientific">Rhodococcus artemisiae</name>
    <dbReference type="NCBI Taxonomy" id="714159"/>
    <lineage>
        <taxon>Bacteria</taxon>
        <taxon>Bacillati</taxon>
        <taxon>Actinomycetota</taxon>
        <taxon>Actinomycetes</taxon>
        <taxon>Mycobacteriales</taxon>
        <taxon>Nocardiaceae</taxon>
        <taxon>Rhodococcus</taxon>
    </lineage>
</organism>
<protein>
    <submittedName>
        <fullName evidence="2">EthD family reductase</fullName>
    </submittedName>
</protein>